<gene>
    <name evidence="1" type="ORF">ACFFJH_07855</name>
</gene>
<accession>A0ABV6IDN4</accession>
<dbReference type="Proteomes" id="UP001589844">
    <property type="component" value="Unassembled WGS sequence"/>
</dbReference>
<dbReference type="EMBL" id="JBHLXJ010000008">
    <property type="protein sequence ID" value="MFC0349718.1"/>
    <property type="molecule type" value="Genomic_DNA"/>
</dbReference>
<protein>
    <submittedName>
        <fullName evidence="1">Uncharacterized protein</fullName>
    </submittedName>
</protein>
<organism evidence="1 2">
    <name type="scientific">Undibacterium danionis</name>
    <dbReference type="NCBI Taxonomy" id="1812100"/>
    <lineage>
        <taxon>Bacteria</taxon>
        <taxon>Pseudomonadati</taxon>
        <taxon>Pseudomonadota</taxon>
        <taxon>Betaproteobacteria</taxon>
        <taxon>Burkholderiales</taxon>
        <taxon>Oxalobacteraceae</taxon>
        <taxon>Undibacterium</taxon>
    </lineage>
</organism>
<reference evidence="1 2" key="1">
    <citation type="submission" date="2024-09" db="EMBL/GenBank/DDBJ databases">
        <authorList>
            <person name="Sun Q."/>
            <person name="Mori K."/>
        </authorList>
    </citation>
    <scope>NUCLEOTIDE SEQUENCE [LARGE SCALE GENOMIC DNA]</scope>
    <source>
        <strain evidence="1 2">CCM 8677</strain>
    </source>
</reference>
<comment type="caution">
    <text evidence="1">The sequence shown here is derived from an EMBL/GenBank/DDBJ whole genome shotgun (WGS) entry which is preliminary data.</text>
</comment>
<evidence type="ECO:0000313" key="2">
    <source>
        <dbReference type="Proteomes" id="UP001589844"/>
    </source>
</evidence>
<proteinExistence type="predicted"/>
<dbReference type="RefSeq" id="WP_390211483.1">
    <property type="nucleotide sequence ID" value="NZ_JBHLXJ010000008.1"/>
</dbReference>
<keyword evidence="2" id="KW-1185">Reference proteome</keyword>
<name>A0ABV6IDN4_9BURK</name>
<evidence type="ECO:0000313" key="1">
    <source>
        <dbReference type="EMBL" id="MFC0349718.1"/>
    </source>
</evidence>
<sequence>MARKSACVEMVGGKSPRQRIWETIRSVGLDCDETFTQQEIEHISKVDESMVKDYFKALLKAGFITVFNSEVVKGICKRNYYQLKTDNGIEAPRIDKKGALIEEGSGNERMWGTIRRLFVNQSFNYRELAAFASTATNLVSDETAKSYVSALYSAGYLECTVPAVRGHKAKPASYRLMPNMNSGRRAPMIQRTKRVFDPNWNRVVWTEEKEIDDEQ</sequence>